<sequence>MLRKSFKAAGIAVCVGGLLAGPLSGCTSSRQAGSAAVGAVDPVGDAIGRCAAATIGGAVVGTLIGAAAGGGRAAGAGALIGGAVGGVGCAVLTALDAQDKERIRNAQIAAAASNQPRYLSYTGNDGKARAITVRPQAAAPQTAQAGRVCRALDTTASIGGSGATDLPTALVCRTDKGEWLPA</sequence>
<dbReference type="STRING" id="414703.SAMN04488125_10529"/>
<feature type="chain" id="PRO_5011532777" description="Surface antigen" evidence="1">
    <location>
        <begin position="21"/>
        <end position="182"/>
    </location>
</feature>
<keyword evidence="1" id="KW-0732">Signal</keyword>
<dbReference type="RefSeq" id="WP_091943900.1">
    <property type="nucleotide sequence ID" value="NZ_FOSV01000005.1"/>
</dbReference>
<feature type="signal peptide" evidence="1">
    <location>
        <begin position="1"/>
        <end position="20"/>
    </location>
</feature>
<evidence type="ECO:0000313" key="3">
    <source>
        <dbReference type="Proteomes" id="UP000198804"/>
    </source>
</evidence>
<name>A0A1I4CUJ4_9HYPH</name>
<evidence type="ECO:0000313" key="2">
    <source>
        <dbReference type="EMBL" id="SFK84932.1"/>
    </source>
</evidence>
<gene>
    <name evidence="2" type="ORF">SAMN04488125_10529</name>
</gene>
<dbReference type="EMBL" id="FOSV01000005">
    <property type="protein sequence ID" value="SFK84932.1"/>
    <property type="molecule type" value="Genomic_DNA"/>
</dbReference>
<protein>
    <recommendedName>
        <fullName evidence="4">Surface antigen</fullName>
    </recommendedName>
</protein>
<proteinExistence type="predicted"/>
<evidence type="ECO:0008006" key="4">
    <source>
        <dbReference type="Google" id="ProtNLM"/>
    </source>
</evidence>
<evidence type="ECO:0000256" key="1">
    <source>
        <dbReference type="SAM" id="SignalP"/>
    </source>
</evidence>
<organism evidence="2 3">
    <name type="scientific">Methylorubrum salsuginis</name>
    <dbReference type="NCBI Taxonomy" id="414703"/>
    <lineage>
        <taxon>Bacteria</taxon>
        <taxon>Pseudomonadati</taxon>
        <taxon>Pseudomonadota</taxon>
        <taxon>Alphaproteobacteria</taxon>
        <taxon>Hyphomicrobiales</taxon>
        <taxon>Methylobacteriaceae</taxon>
        <taxon>Methylorubrum</taxon>
    </lineage>
</organism>
<dbReference type="Proteomes" id="UP000198804">
    <property type="component" value="Unassembled WGS sequence"/>
</dbReference>
<keyword evidence="3" id="KW-1185">Reference proteome</keyword>
<reference evidence="3" key="1">
    <citation type="submission" date="2016-10" db="EMBL/GenBank/DDBJ databases">
        <authorList>
            <person name="Varghese N."/>
            <person name="Submissions S."/>
        </authorList>
    </citation>
    <scope>NUCLEOTIDE SEQUENCE [LARGE SCALE GENOMIC DNA]</scope>
    <source>
        <strain evidence="3">CGMCC 1.6474</strain>
    </source>
</reference>
<accession>A0A1I4CUJ4</accession>
<dbReference type="AlphaFoldDB" id="A0A1I4CUJ4"/>